<evidence type="ECO:0000256" key="3">
    <source>
        <dbReference type="ARBA" id="ARBA00022500"/>
    </source>
</evidence>
<organism evidence="12">
    <name type="scientific">Epinephelus coioides</name>
    <name type="common">Orange-spotted grouper</name>
    <name type="synonym">Epinephelus nebulosus</name>
    <dbReference type="NCBI Taxonomy" id="94232"/>
    <lineage>
        <taxon>Eukaryota</taxon>
        <taxon>Metazoa</taxon>
        <taxon>Chordata</taxon>
        <taxon>Craniata</taxon>
        <taxon>Vertebrata</taxon>
        <taxon>Euteleostomi</taxon>
        <taxon>Actinopterygii</taxon>
        <taxon>Neopterygii</taxon>
        <taxon>Teleostei</taxon>
        <taxon>Neoteleostei</taxon>
        <taxon>Acanthomorphata</taxon>
        <taxon>Eupercaria</taxon>
        <taxon>Perciformes</taxon>
        <taxon>Serranoidei</taxon>
        <taxon>Serranidae</taxon>
        <taxon>Epinephelinae</taxon>
        <taxon>Epinephelini</taxon>
        <taxon>Epinephelus</taxon>
    </lineage>
</organism>
<comment type="function">
    <text evidence="9">Chemokine, which displays chemotactic activity for T lymphocytes, preferentially Th2 cells, but not monocytes or granulocytes. Therefore plays an important role in a wide range of inflammatory and immunological processes. Acts by binding to CCR4 at T-cell surface. Mediates GM-CSF/CSF2-driven pain and inflammation. In the brain, required to maintain the typical, highly branched morphology of hippocampal microglia under homeostatic conditions. May be important for the appropriate adaptation of microglial morphology and synaptic plasticity to acute lipopolysaccharide (LPS)-induced neuroinflammation. Plays a role in wound healing, mainly by inducing fibroblast migration into the wound.</text>
</comment>
<comment type="subcellular location">
    <subcellularLocation>
        <location evidence="1 10">Secreted</location>
    </subcellularLocation>
</comment>
<keyword evidence="7" id="KW-1015">Disulfide bond</keyword>
<dbReference type="GO" id="GO:0008009">
    <property type="term" value="F:chemokine activity"/>
    <property type="evidence" value="ECO:0007669"/>
    <property type="project" value="InterPro"/>
</dbReference>
<comment type="similarity">
    <text evidence="2 10">Belongs to the intercrine beta (chemokine CC) family.</text>
</comment>
<dbReference type="InterPro" id="IPR000827">
    <property type="entry name" value="Chemokine_CC_CS"/>
</dbReference>
<dbReference type="SMART" id="SM00199">
    <property type="entry name" value="SCY"/>
    <property type="match status" value="1"/>
</dbReference>
<evidence type="ECO:0000256" key="7">
    <source>
        <dbReference type="ARBA" id="ARBA00023157"/>
    </source>
</evidence>
<keyword evidence="4 10" id="KW-0202">Cytokine</keyword>
<dbReference type="AlphaFoldDB" id="A0A8E4G046"/>
<keyword evidence="3 10" id="KW-0145">Chemotaxis</keyword>
<feature type="signal peptide" evidence="10">
    <location>
        <begin position="1"/>
        <end position="21"/>
    </location>
</feature>
<dbReference type="Pfam" id="PF00048">
    <property type="entry name" value="IL8"/>
    <property type="match status" value="1"/>
</dbReference>
<evidence type="ECO:0000259" key="11">
    <source>
        <dbReference type="SMART" id="SM00199"/>
    </source>
</evidence>
<feature type="chain" id="PRO_5034521885" description="C-C motif chemokine" evidence="10">
    <location>
        <begin position="22"/>
        <end position="101"/>
    </location>
</feature>
<dbReference type="GO" id="GO:0005615">
    <property type="term" value="C:extracellular space"/>
    <property type="evidence" value="ECO:0007669"/>
    <property type="project" value="UniProtKB-KW"/>
</dbReference>
<dbReference type="GO" id="GO:0006954">
    <property type="term" value="P:inflammatory response"/>
    <property type="evidence" value="ECO:0007669"/>
    <property type="project" value="UniProtKB-KW"/>
</dbReference>
<evidence type="ECO:0000256" key="8">
    <source>
        <dbReference type="ARBA" id="ARBA00023198"/>
    </source>
</evidence>
<dbReference type="InterPro" id="IPR039809">
    <property type="entry name" value="Chemokine_b/g/d"/>
</dbReference>
<dbReference type="EMBL" id="MF576385">
    <property type="protein sequence ID" value="AYE57137.1"/>
    <property type="molecule type" value="mRNA"/>
</dbReference>
<name>A0A8E4G046_EPICO</name>
<keyword evidence="5 10" id="KW-0964">Secreted</keyword>
<protein>
    <recommendedName>
        <fullName evidence="10">C-C motif chemokine</fullName>
    </recommendedName>
</protein>
<evidence type="ECO:0000256" key="1">
    <source>
        <dbReference type="ARBA" id="ARBA00004613"/>
    </source>
</evidence>
<evidence type="ECO:0000256" key="5">
    <source>
        <dbReference type="ARBA" id="ARBA00022525"/>
    </source>
</evidence>
<evidence type="ECO:0000256" key="10">
    <source>
        <dbReference type="RuleBase" id="RU361150"/>
    </source>
</evidence>
<dbReference type="CDD" id="cd00272">
    <property type="entry name" value="Chemokine_CC"/>
    <property type="match status" value="1"/>
</dbReference>
<dbReference type="SUPFAM" id="SSF54117">
    <property type="entry name" value="Interleukin 8-like chemokines"/>
    <property type="match status" value="1"/>
</dbReference>
<evidence type="ECO:0000256" key="9">
    <source>
        <dbReference type="ARBA" id="ARBA00046039"/>
    </source>
</evidence>
<dbReference type="PROSITE" id="PS00472">
    <property type="entry name" value="SMALL_CYTOKINES_CC"/>
    <property type="match status" value="1"/>
</dbReference>
<dbReference type="PANTHER" id="PTHR12015">
    <property type="entry name" value="SMALL INDUCIBLE CYTOKINE A"/>
    <property type="match status" value="1"/>
</dbReference>
<dbReference type="InterPro" id="IPR001811">
    <property type="entry name" value="Chemokine_IL8-like_dom"/>
</dbReference>
<dbReference type="PANTHER" id="PTHR12015:SF111">
    <property type="entry name" value="C-C MOTIF CHEMOKINE 17"/>
    <property type="match status" value="1"/>
</dbReference>
<accession>A0A8E4G046</accession>
<proteinExistence type="evidence at transcript level"/>
<dbReference type="InterPro" id="IPR036048">
    <property type="entry name" value="Interleukin_8-like_sf"/>
</dbReference>
<dbReference type="GO" id="GO:0006955">
    <property type="term" value="P:immune response"/>
    <property type="evidence" value="ECO:0007669"/>
    <property type="project" value="InterPro"/>
</dbReference>
<keyword evidence="8" id="KW-0395">Inflammatory response</keyword>
<evidence type="ECO:0000256" key="6">
    <source>
        <dbReference type="ARBA" id="ARBA00022729"/>
    </source>
</evidence>
<evidence type="ECO:0000256" key="2">
    <source>
        <dbReference type="ARBA" id="ARBA00010868"/>
    </source>
</evidence>
<keyword evidence="6 10" id="KW-0732">Signal</keyword>
<evidence type="ECO:0000313" key="12">
    <source>
        <dbReference type="EMBL" id="AYE57137.1"/>
    </source>
</evidence>
<feature type="domain" description="Chemokine interleukin-8-like" evidence="11">
    <location>
        <begin position="25"/>
        <end position="84"/>
    </location>
</feature>
<evidence type="ECO:0000256" key="4">
    <source>
        <dbReference type="ARBA" id="ARBA00022514"/>
    </source>
</evidence>
<dbReference type="Gene3D" id="2.40.50.40">
    <property type="match status" value="1"/>
</dbReference>
<sequence length="101" mass="11442">MTSFAFASLLLVTIMVSTASAHGGISSCCRKLSNTQIHRDLLRSYYEQHKPACPIPAVVFYTLKNKRICADPVNLWTQTSMAYLDGKNWHLQSANLHKHHR</sequence>
<reference evidence="12" key="1">
    <citation type="submission" date="2017-07" db="EMBL/GenBank/DDBJ databases">
        <title>Identification and expression analysis of 19 CC chemokine genes in orange-spotted grouper (Epinephelus coioides).</title>
        <authorList>
            <person name="Leu J.-H."/>
            <person name="Wu M.-H."/>
            <person name="Chou H.-Y."/>
        </authorList>
    </citation>
    <scope>NUCLEOTIDE SEQUENCE</scope>
</reference>